<dbReference type="Proteomes" id="UP000709295">
    <property type="component" value="Unassembled WGS sequence"/>
</dbReference>
<comment type="caution">
    <text evidence="1">The sequence shown here is derived from an EMBL/GenBank/DDBJ whole genome shotgun (WGS) entry which is preliminary data.</text>
</comment>
<accession>A0A8J5IZ26</accession>
<evidence type="ECO:0000313" key="2">
    <source>
        <dbReference type="Proteomes" id="UP000709295"/>
    </source>
</evidence>
<dbReference type="EMBL" id="JAENGY010001782">
    <property type="protein sequence ID" value="KAG6946947.1"/>
    <property type="molecule type" value="Genomic_DNA"/>
</dbReference>
<sequence>NYKFSSSCKANLGGGIEKDDLPTYPQGQGHVYCVQENCWVDSRVWEIYAKEVLKFEIDTPSVIFADHYDCHVSEEGQEIIRREANATVCPSAACKQHGSLPAP</sequence>
<protein>
    <recommendedName>
        <fullName evidence="3">DDE-1 domain-containing protein</fullName>
    </recommendedName>
</protein>
<organism evidence="1 2">
    <name type="scientific">Phytophthora aleatoria</name>
    <dbReference type="NCBI Taxonomy" id="2496075"/>
    <lineage>
        <taxon>Eukaryota</taxon>
        <taxon>Sar</taxon>
        <taxon>Stramenopiles</taxon>
        <taxon>Oomycota</taxon>
        <taxon>Peronosporomycetes</taxon>
        <taxon>Peronosporales</taxon>
        <taxon>Peronosporaceae</taxon>
        <taxon>Phytophthora</taxon>
    </lineage>
</organism>
<evidence type="ECO:0000313" key="1">
    <source>
        <dbReference type="EMBL" id="KAG6946947.1"/>
    </source>
</evidence>
<proteinExistence type="predicted"/>
<reference evidence="1" key="1">
    <citation type="submission" date="2021-01" db="EMBL/GenBank/DDBJ databases">
        <title>Phytophthora aleatoria, a newly-described species from Pinus radiata is distinct from Phytophthora cactorum isolates based on comparative genomics.</title>
        <authorList>
            <person name="Mcdougal R."/>
            <person name="Panda P."/>
            <person name="Williams N."/>
            <person name="Studholme D.J."/>
        </authorList>
    </citation>
    <scope>NUCLEOTIDE SEQUENCE</scope>
    <source>
        <strain evidence="1">NZFS 4037</strain>
    </source>
</reference>
<name>A0A8J5IZ26_9STRA</name>
<feature type="non-terminal residue" evidence="1">
    <location>
        <position position="1"/>
    </location>
</feature>
<keyword evidence="2" id="KW-1185">Reference proteome</keyword>
<dbReference type="AlphaFoldDB" id="A0A8J5IZ26"/>
<evidence type="ECO:0008006" key="3">
    <source>
        <dbReference type="Google" id="ProtNLM"/>
    </source>
</evidence>
<gene>
    <name evidence="1" type="ORF">JG688_00015760</name>
</gene>